<reference evidence="2 3" key="1">
    <citation type="submission" date="2019-02" db="EMBL/GenBank/DDBJ databases">
        <title>Genome sequencing of the rare red list fungi Hericium alpestre (H. flagellum).</title>
        <authorList>
            <person name="Buettner E."/>
            <person name="Kellner H."/>
        </authorList>
    </citation>
    <scope>NUCLEOTIDE SEQUENCE [LARGE SCALE GENOMIC DNA]</scope>
    <source>
        <strain evidence="2 3">DSM 108284</strain>
    </source>
</reference>
<dbReference type="STRING" id="135208.A0A4Z0A5H8"/>
<dbReference type="OrthoDB" id="160374at2759"/>
<accession>A0A4Z0A5H8</accession>
<evidence type="ECO:0000259" key="1">
    <source>
        <dbReference type="Pfam" id="PF10441"/>
    </source>
</evidence>
<evidence type="ECO:0000313" key="2">
    <source>
        <dbReference type="EMBL" id="TFY81634.1"/>
    </source>
</evidence>
<feature type="domain" description="Nucleolar 27S pre-rRNA processing Urb2/Npa2 C-terminal" evidence="1">
    <location>
        <begin position="647"/>
        <end position="747"/>
    </location>
</feature>
<dbReference type="InterPro" id="IPR018849">
    <property type="entry name" value="Urb2/Npa2_C"/>
</dbReference>
<dbReference type="AlphaFoldDB" id="A0A4Z0A5H8"/>
<organism evidence="2 3">
    <name type="scientific">Hericium alpestre</name>
    <dbReference type="NCBI Taxonomy" id="135208"/>
    <lineage>
        <taxon>Eukaryota</taxon>
        <taxon>Fungi</taxon>
        <taxon>Dikarya</taxon>
        <taxon>Basidiomycota</taxon>
        <taxon>Agaricomycotina</taxon>
        <taxon>Agaricomycetes</taxon>
        <taxon>Russulales</taxon>
        <taxon>Hericiaceae</taxon>
        <taxon>Hericium</taxon>
    </lineage>
</organism>
<dbReference type="EMBL" id="SFCI01000190">
    <property type="protein sequence ID" value="TFY81634.1"/>
    <property type="molecule type" value="Genomic_DNA"/>
</dbReference>
<sequence length="779" mass="86566">MRAAVQEALNGFVGDAVRTALEGDQEQERDGGAWAREVVGAAFVRFNYVMEAAQELDVRAETHEGEQKMMLERLEVEESLPELQVELARFLLKHVEEADAAHRERVVDVILSSVEKYFSSSNLRTMRWSGQSSTLTSDEDGRKAAAVALFRLILDRYLTTLDGFGTPAQHEHLAGLILRIIPVADTDAGAGSPAMTSLKCLRSANFWEQPGMRASVLAKINARTKILDEKEVTQWLDQGLSQSIHKGRDSPISAAQAEAACAAFTFLLHAPIEYLSRSLRGDLLKRAIVLDVTLGQAGPRKKENRAAQIAAARTFLVRLFAFLGAAEHQWTRGYLQYLLEQASLNTVDSDASAVNNPSVTLDLIEAHFQSLVRTAEKNDGSDVVSIVDALQRSVRDAPEQDSGETAAIMRLMAVLTRNYNPSSLPQPAIAALKTLLSRVVSHVEPFIARVASLNGAAQTPLDISRRSRLMDIWSQCLLFDYWLSPADSQRRDFGRRLAQTVAVAAAPTPSRETSGFDSAALGVLLAELYCSPEMDRQAQLAEVIAAYVVFSRRSGHEERERFDEHLRKAARTLSVKDFAFALQLILQALSCQRAAEDLSPLVHISTLLLHDAPDGTLKIVQEHLNRYLEHFVNNSQFYEGPIDLRLEVLAFVSTQCSDRPASIRSTNLMSIWSLLSKFLSGSQAHDPRTTRAIFDEIVTIISALVRLRRDLVLNTLPHLCITLRQLIWTLRSPRPQLGAKQHKLVADTLAGRSMRRDWSNTSLYPQFVYATHMWRSAGV</sequence>
<gene>
    <name evidence="2" type="ORF">EWM64_g2379</name>
</gene>
<dbReference type="Proteomes" id="UP000298061">
    <property type="component" value="Unassembled WGS sequence"/>
</dbReference>
<dbReference type="Pfam" id="PF10441">
    <property type="entry name" value="Urb2"/>
    <property type="match status" value="1"/>
</dbReference>
<keyword evidence="3" id="KW-1185">Reference proteome</keyword>
<evidence type="ECO:0000313" key="3">
    <source>
        <dbReference type="Proteomes" id="UP000298061"/>
    </source>
</evidence>
<name>A0A4Z0A5H8_9AGAM</name>
<comment type="caution">
    <text evidence="2">The sequence shown here is derived from an EMBL/GenBank/DDBJ whole genome shotgun (WGS) entry which is preliminary data.</text>
</comment>
<protein>
    <recommendedName>
        <fullName evidence="1">Nucleolar 27S pre-rRNA processing Urb2/Npa2 C-terminal domain-containing protein</fullName>
    </recommendedName>
</protein>
<proteinExistence type="predicted"/>